<name>A0A5C7BPV6_SERMA</name>
<dbReference type="Proteomes" id="UP000321126">
    <property type="component" value="Unassembled WGS sequence"/>
</dbReference>
<dbReference type="AlphaFoldDB" id="A0A5C7BPV6"/>
<accession>A0A5C7BPV6</accession>
<protein>
    <submittedName>
        <fullName evidence="2">Uncharacterized protein</fullName>
    </submittedName>
</protein>
<reference evidence="2 3" key="1">
    <citation type="submission" date="2019-07" db="EMBL/GenBank/DDBJ databases">
        <title>Serratia strains were isolated from fresh produce.</title>
        <authorList>
            <person name="Cho G.-S."/>
            <person name="Stein M."/>
            <person name="Lee W."/>
            <person name="Suh S.H."/>
            <person name="Franz C.M.A.P."/>
        </authorList>
    </citation>
    <scope>NUCLEOTIDE SEQUENCE [LARGE SCALE GENOMIC DNA]</scope>
    <source>
        <strain evidence="2 3">S16</strain>
    </source>
</reference>
<evidence type="ECO:0000313" key="2">
    <source>
        <dbReference type="EMBL" id="TXE26183.1"/>
    </source>
</evidence>
<sequence length="87" mass="9777">MNHIQFIEKHIKQKLIEAGYSAAIAQGGANEGVDLYKRSSQASAKGRMFDDCYRHARLWAEKNSTAVDKPIKKKQSRTAPTDRPGLF</sequence>
<evidence type="ECO:0000256" key="1">
    <source>
        <dbReference type="SAM" id="MobiDB-lite"/>
    </source>
</evidence>
<comment type="caution">
    <text evidence="2">The sequence shown here is derived from an EMBL/GenBank/DDBJ whole genome shotgun (WGS) entry which is preliminary data.</text>
</comment>
<evidence type="ECO:0000313" key="3">
    <source>
        <dbReference type="Proteomes" id="UP000321126"/>
    </source>
</evidence>
<gene>
    <name evidence="2" type="ORF">FOT62_23430</name>
</gene>
<feature type="region of interest" description="Disordered" evidence="1">
    <location>
        <begin position="64"/>
        <end position="87"/>
    </location>
</feature>
<organism evidence="2 3">
    <name type="scientific">Serratia marcescens</name>
    <dbReference type="NCBI Taxonomy" id="615"/>
    <lineage>
        <taxon>Bacteria</taxon>
        <taxon>Pseudomonadati</taxon>
        <taxon>Pseudomonadota</taxon>
        <taxon>Gammaproteobacteria</taxon>
        <taxon>Enterobacterales</taxon>
        <taxon>Yersiniaceae</taxon>
        <taxon>Serratia</taxon>
    </lineage>
</organism>
<dbReference type="EMBL" id="VOUQ01000022">
    <property type="protein sequence ID" value="TXE26183.1"/>
    <property type="molecule type" value="Genomic_DNA"/>
</dbReference>
<dbReference type="RefSeq" id="WP_147882712.1">
    <property type="nucleotide sequence ID" value="NZ_VOUQ01000022.1"/>
</dbReference>
<proteinExistence type="predicted"/>